<dbReference type="AlphaFoldDB" id="A0A5N1JAI9"/>
<evidence type="ECO:0000256" key="4">
    <source>
        <dbReference type="ARBA" id="ARBA00022679"/>
    </source>
</evidence>
<keyword evidence="7" id="KW-0408">Iron</keyword>
<protein>
    <recommendedName>
        <fullName evidence="3">cysteine desulfurase</fullName>
        <ecNumber evidence="3">2.8.1.7</ecNumber>
    </recommendedName>
</protein>
<dbReference type="Gene3D" id="3.40.640.10">
    <property type="entry name" value="Type I PLP-dependent aspartate aminotransferase-like (Major domain)"/>
    <property type="match status" value="1"/>
</dbReference>
<sequence>MRAYFDNAATTRLDPEVLEAMLPLMTEEFGNPSSIHSHGRKVRTAIERARKTVATLLNTSPAEIFFTSGGTEADNTAIRSSIETYGLTHAITSPLEHHAVLHTLEHLHKQGAVTLNLVEVDEEGRINLAHLEELLRANPGTLVSLMHGNNEIGNLLDLETVGRLCQEYKAVFHSDTVQTMGHYRHDLQQLPVDFIVGAAHKFHGPKGVGFLYVNAHTKSGRGPIHPFIHGGSQERNMRGGTENVYGIVGLAKALEIAYAKMESHRQYIESLKSRMIGQLCERLDGVSFNGLSANLSESLYTVLNVGLPSSEMSDMLLFNLDIAGISASGGSACTSGSNLGSHVLSALPHNDAERGAIRFSFSKYNTVEEVDYAVDTLVELFKREQAAVK</sequence>
<dbReference type="GO" id="GO:0051536">
    <property type="term" value="F:iron-sulfur cluster binding"/>
    <property type="evidence" value="ECO:0007669"/>
    <property type="project" value="UniProtKB-KW"/>
</dbReference>
<keyword evidence="13" id="KW-1185">Reference proteome</keyword>
<dbReference type="InterPro" id="IPR000192">
    <property type="entry name" value="Aminotrans_V_dom"/>
</dbReference>
<keyword evidence="5" id="KW-0479">Metal-binding</keyword>
<evidence type="ECO:0000259" key="11">
    <source>
        <dbReference type="Pfam" id="PF00266"/>
    </source>
</evidence>
<reference evidence="12 13" key="1">
    <citation type="submission" date="2019-09" db="EMBL/GenBank/DDBJ databases">
        <title>Genome Sequence of Larkinella sp MA1.</title>
        <authorList>
            <person name="Srinivasan S."/>
        </authorList>
    </citation>
    <scope>NUCLEOTIDE SEQUENCE [LARGE SCALE GENOMIC DNA]</scope>
    <source>
        <strain evidence="12 13">MA1</strain>
    </source>
</reference>
<dbReference type="PIRSF" id="PIRSF005572">
    <property type="entry name" value="NifS"/>
    <property type="match status" value="1"/>
</dbReference>
<organism evidence="12 13">
    <name type="scientific">Larkinella humicola</name>
    <dbReference type="NCBI Taxonomy" id="2607654"/>
    <lineage>
        <taxon>Bacteria</taxon>
        <taxon>Pseudomonadati</taxon>
        <taxon>Bacteroidota</taxon>
        <taxon>Cytophagia</taxon>
        <taxon>Cytophagales</taxon>
        <taxon>Spirosomataceae</taxon>
        <taxon>Larkinella</taxon>
    </lineage>
</organism>
<evidence type="ECO:0000256" key="9">
    <source>
        <dbReference type="ARBA" id="ARBA00050776"/>
    </source>
</evidence>
<dbReference type="PROSITE" id="PS00595">
    <property type="entry name" value="AA_TRANSFER_CLASS_5"/>
    <property type="match status" value="1"/>
</dbReference>
<dbReference type="InterPro" id="IPR015424">
    <property type="entry name" value="PyrdxlP-dep_Trfase"/>
</dbReference>
<evidence type="ECO:0000256" key="10">
    <source>
        <dbReference type="RuleBase" id="RU004504"/>
    </source>
</evidence>
<keyword evidence="8" id="KW-0411">Iron-sulfur</keyword>
<accession>A0A5N1JAI9</accession>
<keyword evidence="4" id="KW-0808">Transferase</keyword>
<dbReference type="EMBL" id="VTWS01000007">
    <property type="protein sequence ID" value="KAA9347777.1"/>
    <property type="molecule type" value="Genomic_DNA"/>
</dbReference>
<dbReference type="PANTHER" id="PTHR11601">
    <property type="entry name" value="CYSTEINE DESULFURYLASE FAMILY MEMBER"/>
    <property type="match status" value="1"/>
</dbReference>
<dbReference type="PANTHER" id="PTHR11601:SF34">
    <property type="entry name" value="CYSTEINE DESULFURASE"/>
    <property type="match status" value="1"/>
</dbReference>
<dbReference type="RefSeq" id="WP_150880358.1">
    <property type="nucleotide sequence ID" value="NZ_VTWS01000007.1"/>
</dbReference>
<dbReference type="InterPro" id="IPR015421">
    <property type="entry name" value="PyrdxlP-dep_Trfase_major"/>
</dbReference>
<dbReference type="GO" id="GO:0046872">
    <property type="term" value="F:metal ion binding"/>
    <property type="evidence" value="ECO:0007669"/>
    <property type="project" value="UniProtKB-KW"/>
</dbReference>
<dbReference type="InterPro" id="IPR015422">
    <property type="entry name" value="PyrdxlP-dep_Trfase_small"/>
</dbReference>
<dbReference type="GO" id="GO:0031071">
    <property type="term" value="F:cysteine desulfurase activity"/>
    <property type="evidence" value="ECO:0007669"/>
    <property type="project" value="UniProtKB-EC"/>
</dbReference>
<dbReference type="Proteomes" id="UP000326344">
    <property type="component" value="Unassembled WGS sequence"/>
</dbReference>
<comment type="catalytic activity">
    <reaction evidence="9">
        <text>(sulfur carrier)-H + L-cysteine = (sulfur carrier)-SH + L-alanine</text>
        <dbReference type="Rhea" id="RHEA:43892"/>
        <dbReference type="Rhea" id="RHEA-COMP:14737"/>
        <dbReference type="Rhea" id="RHEA-COMP:14739"/>
        <dbReference type="ChEBI" id="CHEBI:29917"/>
        <dbReference type="ChEBI" id="CHEBI:35235"/>
        <dbReference type="ChEBI" id="CHEBI:57972"/>
        <dbReference type="ChEBI" id="CHEBI:64428"/>
        <dbReference type="EC" id="2.8.1.7"/>
    </reaction>
</comment>
<evidence type="ECO:0000256" key="2">
    <source>
        <dbReference type="ARBA" id="ARBA00006490"/>
    </source>
</evidence>
<evidence type="ECO:0000256" key="3">
    <source>
        <dbReference type="ARBA" id="ARBA00012239"/>
    </source>
</evidence>
<feature type="domain" description="Aminotransferase class V" evidence="11">
    <location>
        <begin position="4"/>
        <end position="372"/>
    </location>
</feature>
<evidence type="ECO:0000256" key="1">
    <source>
        <dbReference type="ARBA" id="ARBA00001933"/>
    </source>
</evidence>
<evidence type="ECO:0000313" key="12">
    <source>
        <dbReference type="EMBL" id="KAA9347777.1"/>
    </source>
</evidence>
<evidence type="ECO:0000313" key="13">
    <source>
        <dbReference type="Proteomes" id="UP000326344"/>
    </source>
</evidence>
<dbReference type="InterPro" id="IPR016454">
    <property type="entry name" value="Cysteine_dSase"/>
</dbReference>
<dbReference type="Gene3D" id="1.10.260.50">
    <property type="match status" value="1"/>
</dbReference>
<dbReference type="EC" id="2.8.1.7" evidence="3"/>
<evidence type="ECO:0000256" key="6">
    <source>
        <dbReference type="ARBA" id="ARBA00022898"/>
    </source>
</evidence>
<evidence type="ECO:0000256" key="5">
    <source>
        <dbReference type="ARBA" id="ARBA00022723"/>
    </source>
</evidence>
<name>A0A5N1JAI9_9BACT</name>
<comment type="similarity">
    <text evidence="2">Belongs to the class-V pyridoxal-phosphate-dependent aminotransferase family. NifS/IscS subfamily.</text>
</comment>
<evidence type="ECO:0000256" key="8">
    <source>
        <dbReference type="ARBA" id="ARBA00023014"/>
    </source>
</evidence>
<proteinExistence type="inferred from homology"/>
<dbReference type="Pfam" id="PF00266">
    <property type="entry name" value="Aminotran_5"/>
    <property type="match status" value="1"/>
</dbReference>
<dbReference type="Gene3D" id="3.90.1150.10">
    <property type="entry name" value="Aspartate Aminotransferase, domain 1"/>
    <property type="match status" value="1"/>
</dbReference>
<comment type="caution">
    <text evidence="12">The sequence shown here is derived from an EMBL/GenBank/DDBJ whole genome shotgun (WGS) entry which is preliminary data.</text>
</comment>
<dbReference type="SUPFAM" id="SSF53383">
    <property type="entry name" value="PLP-dependent transferases"/>
    <property type="match status" value="1"/>
</dbReference>
<keyword evidence="6" id="KW-0663">Pyridoxal phosphate</keyword>
<dbReference type="InterPro" id="IPR020578">
    <property type="entry name" value="Aminotrans_V_PyrdxlP_BS"/>
</dbReference>
<evidence type="ECO:0000256" key="7">
    <source>
        <dbReference type="ARBA" id="ARBA00023004"/>
    </source>
</evidence>
<gene>
    <name evidence="12" type="ORF">F0P93_24410</name>
</gene>
<comment type="cofactor">
    <cofactor evidence="1 10">
        <name>pyridoxal 5'-phosphate</name>
        <dbReference type="ChEBI" id="CHEBI:597326"/>
    </cofactor>
</comment>